<dbReference type="SUPFAM" id="SSF53850">
    <property type="entry name" value="Periplasmic binding protein-like II"/>
    <property type="match status" value="1"/>
</dbReference>
<dbReference type="Proteomes" id="UP000216020">
    <property type="component" value="Unassembled WGS sequence"/>
</dbReference>
<dbReference type="Gene3D" id="3.40.190.10">
    <property type="entry name" value="Periplasmic binding protein-like II"/>
    <property type="match status" value="1"/>
</dbReference>
<dbReference type="AlphaFoldDB" id="A0A261SBN8"/>
<dbReference type="EMBL" id="NEVM01000002">
    <property type="protein sequence ID" value="OZI34575.1"/>
    <property type="molecule type" value="Genomic_DNA"/>
</dbReference>
<dbReference type="OrthoDB" id="8839530at2"/>
<name>A0A261SBN8_9BORD</name>
<dbReference type="Pfam" id="PF03401">
    <property type="entry name" value="TctC"/>
    <property type="match status" value="1"/>
</dbReference>
<dbReference type="PROSITE" id="PS51318">
    <property type="entry name" value="TAT"/>
    <property type="match status" value="1"/>
</dbReference>
<keyword evidence="2" id="KW-0732">Signal</keyword>
<dbReference type="Gene3D" id="3.40.190.150">
    <property type="entry name" value="Bordetella uptake gene, domain 1"/>
    <property type="match status" value="1"/>
</dbReference>
<organism evidence="3 4">
    <name type="scientific">Bordetella genomosp. 10</name>
    <dbReference type="NCBI Taxonomy" id="1416804"/>
    <lineage>
        <taxon>Bacteria</taxon>
        <taxon>Pseudomonadati</taxon>
        <taxon>Pseudomonadota</taxon>
        <taxon>Betaproteobacteria</taxon>
        <taxon>Burkholderiales</taxon>
        <taxon>Alcaligenaceae</taxon>
        <taxon>Bordetella</taxon>
    </lineage>
</organism>
<gene>
    <name evidence="3" type="ORF">CAL29_13840</name>
</gene>
<dbReference type="InterPro" id="IPR042100">
    <property type="entry name" value="Bug_dom1"/>
</dbReference>
<feature type="signal peptide" evidence="2">
    <location>
        <begin position="1"/>
        <end position="29"/>
    </location>
</feature>
<evidence type="ECO:0000313" key="4">
    <source>
        <dbReference type="Proteomes" id="UP000216020"/>
    </source>
</evidence>
<accession>A0A261SBN8</accession>
<keyword evidence="4" id="KW-1185">Reference proteome</keyword>
<proteinExistence type="inferred from homology"/>
<dbReference type="RefSeq" id="WP_094853564.1">
    <property type="nucleotide sequence ID" value="NZ_NEVM01000002.1"/>
</dbReference>
<comment type="caution">
    <text evidence="3">The sequence shown here is derived from an EMBL/GenBank/DDBJ whole genome shotgun (WGS) entry which is preliminary data.</text>
</comment>
<comment type="similarity">
    <text evidence="1">Belongs to the UPF0065 (bug) family.</text>
</comment>
<dbReference type="CDD" id="cd13578">
    <property type="entry name" value="PBP2_Bug27"/>
    <property type="match status" value="1"/>
</dbReference>
<sequence>MNPQRRQFFSRAAGLGMAAALPWAAPARAAAYPDKPVRFYVPYPPGAATDTLGRMAAQVYGQQFGQTFVIENRGGGGTTIGTRAVATAAPDGYSIGMVDSAFTINPGLLGSKLPYDTLKDFAPISLMATAPFVMVVNPSVPAHDLASFLALAKAQPGSLSFGSAGVGSAPHLAGEQLKQEAGVRVLHVPYRGGGTVFTDLLGGQVQFAFATVPTLLEYIKAGRLRALAVTTPERLRQLPDVPTFREAGLPGVDTTPLFGLVAPAGTPDGIVDRLSSTLGQSVRQGELHEKLTGLGFDPVGSTPAEFEQRIRTEVAKWTAVIRKGGIKPE</sequence>
<dbReference type="InterPro" id="IPR005064">
    <property type="entry name" value="BUG"/>
</dbReference>
<evidence type="ECO:0000256" key="1">
    <source>
        <dbReference type="ARBA" id="ARBA00006987"/>
    </source>
</evidence>
<dbReference type="PIRSF" id="PIRSF017082">
    <property type="entry name" value="YflP"/>
    <property type="match status" value="1"/>
</dbReference>
<evidence type="ECO:0000313" key="3">
    <source>
        <dbReference type="EMBL" id="OZI34575.1"/>
    </source>
</evidence>
<evidence type="ECO:0000256" key="2">
    <source>
        <dbReference type="SAM" id="SignalP"/>
    </source>
</evidence>
<dbReference type="PANTHER" id="PTHR42928">
    <property type="entry name" value="TRICARBOXYLATE-BINDING PROTEIN"/>
    <property type="match status" value="1"/>
</dbReference>
<feature type="chain" id="PRO_5012582511" evidence="2">
    <location>
        <begin position="30"/>
        <end position="329"/>
    </location>
</feature>
<dbReference type="InterPro" id="IPR006311">
    <property type="entry name" value="TAT_signal"/>
</dbReference>
<dbReference type="PANTHER" id="PTHR42928:SF5">
    <property type="entry name" value="BLR1237 PROTEIN"/>
    <property type="match status" value="1"/>
</dbReference>
<reference evidence="4" key="1">
    <citation type="submission" date="2017-05" db="EMBL/GenBank/DDBJ databases">
        <title>Complete and WGS of Bordetella genogroups.</title>
        <authorList>
            <person name="Spilker T."/>
            <person name="Lipuma J."/>
        </authorList>
    </citation>
    <scope>NUCLEOTIDE SEQUENCE [LARGE SCALE GENOMIC DNA]</scope>
    <source>
        <strain evidence="4">AU16122</strain>
    </source>
</reference>
<protein>
    <submittedName>
        <fullName evidence="3">Twin-arginine translocation pathway signal protein</fullName>
    </submittedName>
</protein>